<keyword evidence="3" id="KW-1185">Reference proteome</keyword>
<evidence type="ECO:0000256" key="1">
    <source>
        <dbReference type="SAM" id="SignalP"/>
    </source>
</evidence>
<feature type="chain" id="PRO_5022916958" description="DUF4476 domain-containing protein" evidence="1">
    <location>
        <begin position="20"/>
        <end position="141"/>
    </location>
</feature>
<dbReference type="OrthoDB" id="1445995at2"/>
<dbReference type="AlphaFoldDB" id="A0A5C6ZTZ5"/>
<dbReference type="EMBL" id="VORY01000005">
    <property type="protein sequence ID" value="TXD94283.1"/>
    <property type="molecule type" value="Genomic_DNA"/>
</dbReference>
<gene>
    <name evidence="2" type="ORF">ES724_06430</name>
</gene>
<accession>A0A5C6ZTZ5</accession>
<organism evidence="2 3">
    <name type="scientific">Gillisia hiemivivida</name>
    <dbReference type="NCBI Taxonomy" id="291190"/>
    <lineage>
        <taxon>Bacteria</taxon>
        <taxon>Pseudomonadati</taxon>
        <taxon>Bacteroidota</taxon>
        <taxon>Flavobacteriia</taxon>
        <taxon>Flavobacteriales</taxon>
        <taxon>Flavobacteriaceae</taxon>
        <taxon>Gillisia</taxon>
    </lineage>
</organism>
<proteinExistence type="predicted"/>
<evidence type="ECO:0000313" key="3">
    <source>
        <dbReference type="Proteomes" id="UP000321367"/>
    </source>
</evidence>
<comment type="caution">
    <text evidence="2">The sequence shown here is derived from an EMBL/GenBank/DDBJ whole genome shotgun (WGS) entry which is preliminary data.</text>
</comment>
<dbReference type="RefSeq" id="WP_146931140.1">
    <property type="nucleotide sequence ID" value="NZ_CBCSHZ010000024.1"/>
</dbReference>
<reference evidence="2 3" key="1">
    <citation type="submission" date="2019-08" db="EMBL/GenBank/DDBJ databases">
        <title>Genome sequence of Gillisia hiemivivida IC154 (type strain).</title>
        <authorList>
            <person name="Bowman J.P."/>
        </authorList>
    </citation>
    <scope>NUCLEOTIDE SEQUENCE [LARGE SCALE GENOMIC DNA]</scope>
    <source>
        <strain evidence="2 3">IC154</strain>
    </source>
</reference>
<evidence type="ECO:0000313" key="2">
    <source>
        <dbReference type="EMBL" id="TXD94283.1"/>
    </source>
</evidence>
<sequence>MKNLILIFTLLVYSVSLSAQDYAVALNSNSRTVSKIEKGLNQFTSDILLNEEFKYRDFLRQSKTSKANFYSNGKTFTKKELTKLLRKSARSSGTYKEFQELLENTYPKFLRVLSDDEMHLLYERFRKGTFNAYIQNLIENW</sequence>
<keyword evidence="1" id="KW-0732">Signal</keyword>
<dbReference type="Proteomes" id="UP000321367">
    <property type="component" value="Unassembled WGS sequence"/>
</dbReference>
<evidence type="ECO:0008006" key="4">
    <source>
        <dbReference type="Google" id="ProtNLM"/>
    </source>
</evidence>
<protein>
    <recommendedName>
        <fullName evidence="4">DUF4476 domain-containing protein</fullName>
    </recommendedName>
</protein>
<feature type="signal peptide" evidence="1">
    <location>
        <begin position="1"/>
        <end position="19"/>
    </location>
</feature>
<name>A0A5C6ZTZ5_9FLAO</name>